<evidence type="ECO:0000256" key="1">
    <source>
        <dbReference type="ARBA" id="ARBA00004167"/>
    </source>
</evidence>
<feature type="signal peptide" evidence="7">
    <location>
        <begin position="1"/>
        <end position="21"/>
    </location>
</feature>
<evidence type="ECO:0000256" key="2">
    <source>
        <dbReference type="ARBA" id="ARBA00022692"/>
    </source>
</evidence>
<evidence type="ECO:0000256" key="4">
    <source>
        <dbReference type="ARBA" id="ARBA00023136"/>
    </source>
</evidence>
<dbReference type="EMBL" id="JAATWM020000015">
    <property type="protein sequence ID" value="KAF9877068.1"/>
    <property type="molecule type" value="Genomic_DNA"/>
</dbReference>
<keyword evidence="7" id="KW-0732">Signal</keyword>
<proteinExistence type="predicted"/>
<evidence type="ECO:0000256" key="7">
    <source>
        <dbReference type="SAM" id="SignalP"/>
    </source>
</evidence>
<organism evidence="8 9">
    <name type="scientific">Colletotrichum karsti</name>
    <dbReference type="NCBI Taxonomy" id="1095194"/>
    <lineage>
        <taxon>Eukaryota</taxon>
        <taxon>Fungi</taxon>
        <taxon>Dikarya</taxon>
        <taxon>Ascomycota</taxon>
        <taxon>Pezizomycotina</taxon>
        <taxon>Sordariomycetes</taxon>
        <taxon>Hypocreomycetidae</taxon>
        <taxon>Glomerellales</taxon>
        <taxon>Glomerellaceae</taxon>
        <taxon>Colletotrichum</taxon>
        <taxon>Colletotrichum boninense species complex</taxon>
    </lineage>
</organism>
<feature type="region of interest" description="Disordered" evidence="5">
    <location>
        <begin position="299"/>
        <end position="390"/>
    </location>
</feature>
<keyword evidence="9" id="KW-1185">Reference proteome</keyword>
<dbReference type="Proteomes" id="UP000781932">
    <property type="component" value="Unassembled WGS sequence"/>
</dbReference>
<feature type="compositionally biased region" description="Low complexity" evidence="5">
    <location>
        <begin position="125"/>
        <end position="165"/>
    </location>
</feature>
<feature type="compositionally biased region" description="Polar residues" evidence="5">
    <location>
        <begin position="321"/>
        <end position="331"/>
    </location>
</feature>
<dbReference type="GeneID" id="62161127"/>
<feature type="region of interest" description="Disordered" evidence="5">
    <location>
        <begin position="125"/>
        <end position="169"/>
    </location>
</feature>
<feature type="transmembrane region" description="Helical" evidence="6">
    <location>
        <begin position="176"/>
        <end position="197"/>
    </location>
</feature>
<dbReference type="OrthoDB" id="4845881at2759"/>
<accession>A0A9P6I637</accession>
<evidence type="ECO:0000313" key="9">
    <source>
        <dbReference type="Proteomes" id="UP000781932"/>
    </source>
</evidence>
<reference evidence="8" key="1">
    <citation type="submission" date="2020-03" db="EMBL/GenBank/DDBJ databases">
        <authorList>
            <person name="He L."/>
        </authorList>
    </citation>
    <scope>NUCLEOTIDE SEQUENCE</scope>
    <source>
        <strain evidence="8">CkLH20</strain>
    </source>
</reference>
<evidence type="ECO:0000256" key="3">
    <source>
        <dbReference type="ARBA" id="ARBA00022989"/>
    </source>
</evidence>
<dbReference type="InterPro" id="IPR051694">
    <property type="entry name" value="Immunoregulatory_rcpt-like"/>
</dbReference>
<dbReference type="RefSeq" id="XP_038746529.1">
    <property type="nucleotide sequence ID" value="XM_038888053.1"/>
</dbReference>
<dbReference type="PANTHER" id="PTHR15549">
    <property type="entry name" value="PAIRED IMMUNOGLOBULIN-LIKE TYPE 2 RECEPTOR"/>
    <property type="match status" value="1"/>
</dbReference>
<feature type="chain" id="PRO_5040347975" evidence="7">
    <location>
        <begin position="22"/>
        <end position="390"/>
    </location>
</feature>
<feature type="compositionally biased region" description="Polar residues" evidence="5">
    <location>
        <begin position="337"/>
        <end position="378"/>
    </location>
</feature>
<comment type="caution">
    <text evidence="8">The sequence shown here is derived from an EMBL/GenBank/DDBJ whole genome shotgun (WGS) entry which is preliminary data.</text>
</comment>
<evidence type="ECO:0000313" key="8">
    <source>
        <dbReference type="EMBL" id="KAF9877068.1"/>
    </source>
</evidence>
<name>A0A9P6I637_9PEZI</name>
<protein>
    <submittedName>
        <fullName evidence="8">Uncharacterized protein</fullName>
    </submittedName>
</protein>
<reference evidence="8" key="2">
    <citation type="submission" date="2020-11" db="EMBL/GenBank/DDBJ databases">
        <title>Whole genome sequencing of Colletotrichum sp.</title>
        <authorList>
            <person name="Li H."/>
        </authorList>
    </citation>
    <scope>NUCLEOTIDE SEQUENCE</scope>
    <source>
        <strain evidence="8">CkLH20</strain>
    </source>
</reference>
<keyword evidence="3 6" id="KW-1133">Transmembrane helix</keyword>
<comment type="subcellular location">
    <subcellularLocation>
        <location evidence="1">Membrane</location>
        <topology evidence="1">Single-pass membrane protein</topology>
    </subcellularLocation>
</comment>
<evidence type="ECO:0000256" key="6">
    <source>
        <dbReference type="SAM" id="Phobius"/>
    </source>
</evidence>
<keyword evidence="4 6" id="KW-0472">Membrane</keyword>
<dbReference type="GO" id="GO:0016020">
    <property type="term" value="C:membrane"/>
    <property type="evidence" value="ECO:0007669"/>
    <property type="project" value="UniProtKB-SubCell"/>
</dbReference>
<dbReference type="AlphaFoldDB" id="A0A9P6I637"/>
<keyword evidence="2 6" id="KW-0812">Transmembrane</keyword>
<dbReference type="GO" id="GO:0071944">
    <property type="term" value="C:cell periphery"/>
    <property type="evidence" value="ECO:0007669"/>
    <property type="project" value="UniProtKB-ARBA"/>
</dbReference>
<evidence type="ECO:0000256" key="5">
    <source>
        <dbReference type="SAM" id="MobiDB-lite"/>
    </source>
</evidence>
<gene>
    <name evidence="8" type="ORF">CkaCkLH20_05334</name>
</gene>
<sequence>MRSERVSTLVLLAGLLTSVAARPNIRARSQQIRRQNAADCLEDLEDILDDAPTTSQQWPATACDFTSTLSGAELTVTYSSFRSRMASWYSNDLDDITKLQSSCTQYISIFDQIRYCYVTGPVPTTTASTSASATAATTTAGSASRTSTGATSTSTSSSTSTPNPDDGGGLDPGAKAGLAIGIVLAVILILFICWKFFQRYRANRSAEGSGPGMNGDQPQMHSAAAIGGAAAGAAGGGMAAAAARTKLRPAENSVYAYKSELSGESRPISELDPAAAVAPRNTHPNIAELDPEPPTQLSELPAHNYDPTANGSPPPAYMSPMTDTNRNTLDTAVSPLSPDSNTMQTQGLGISNGGDLSQGTSNASGSAPLVSENQTETVQHGWGRGWLRRD</sequence>